<dbReference type="OrthoDB" id="1724963at2"/>
<dbReference type="GO" id="GO:0044780">
    <property type="term" value="P:bacterial-type flagellum assembly"/>
    <property type="evidence" value="ECO:0007669"/>
    <property type="project" value="InterPro"/>
</dbReference>
<sequence length="160" mass="18427">MDSLVSNLQEMIDVHKKWIQTAEEKQEALINRDIDNLTRINIKEKELASTVETLEEKRAAIVEEITKKYNLQPNTTLSQLINAIEEEGRLQFLMDELLECVHNLKAVNQLNAEILKDSMNFISYILDHFTSSTDSNMNYQRPNQRMNQAASARGLFDAKA</sequence>
<keyword evidence="2" id="KW-0175">Coiled coil</keyword>
<evidence type="ECO:0000256" key="1">
    <source>
        <dbReference type="ARBA" id="ARBA00022795"/>
    </source>
</evidence>
<evidence type="ECO:0000313" key="4">
    <source>
        <dbReference type="Proteomes" id="UP000308230"/>
    </source>
</evidence>
<dbReference type="SUPFAM" id="SSF140566">
    <property type="entry name" value="FlgN-like"/>
    <property type="match status" value="1"/>
</dbReference>
<dbReference type="Pfam" id="PF05130">
    <property type="entry name" value="FlgN"/>
    <property type="match status" value="1"/>
</dbReference>
<comment type="caution">
    <text evidence="3">The sequence shown here is derived from an EMBL/GenBank/DDBJ whole genome shotgun (WGS) entry which is preliminary data.</text>
</comment>
<accession>A0A5R9EZ98</accession>
<keyword evidence="3" id="KW-0282">Flagellum</keyword>
<organism evidence="3 4">
    <name type="scientific">Exobacillus caeni</name>
    <dbReference type="NCBI Taxonomy" id="2574798"/>
    <lineage>
        <taxon>Bacteria</taxon>
        <taxon>Bacillati</taxon>
        <taxon>Bacillota</taxon>
        <taxon>Bacilli</taxon>
        <taxon>Bacillales</taxon>
        <taxon>Guptibacillaceae</taxon>
        <taxon>Exobacillus</taxon>
    </lineage>
</organism>
<reference evidence="3 4" key="1">
    <citation type="submission" date="2019-04" db="EMBL/GenBank/DDBJ databases">
        <title>Bacillus caeni sp. nov., a bacterium isolated from mangrove sediment.</title>
        <authorList>
            <person name="Huang H."/>
            <person name="Mo K."/>
            <person name="Hu Y."/>
        </authorList>
    </citation>
    <scope>NUCLEOTIDE SEQUENCE [LARGE SCALE GENOMIC DNA]</scope>
    <source>
        <strain evidence="3 4">HB172195</strain>
    </source>
</reference>
<keyword evidence="3" id="KW-0969">Cilium</keyword>
<keyword evidence="4" id="KW-1185">Reference proteome</keyword>
<evidence type="ECO:0000256" key="2">
    <source>
        <dbReference type="SAM" id="Coils"/>
    </source>
</evidence>
<dbReference type="Proteomes" id="UP000308230">
    <property type="component" value="Unassembled WGS sequence"/>
</dbReference>
<keyword evidence="1" id="KW-1005">Bacterial flagellum biogenesis</keyword>
<feature type="coiled-coil region" evidence="2">
    <location>
        <begin position="37"/>
        <end position="64"/>
    </location>
</feature>
<dbReference type="InterPro" id="IPR036679">
    <property type="entry name" value="FlgN-like_sf"/>
</dbReference>
<keyword evidence="3" id="KW-0966">Cell projection</keyword>
<gene>
    <name evidence="3" type="ORF">FCL54_13955</name>
</gene>
<protein>
    <submittedName>
        <fullName evidence="3">Flagellar protein FlgN</fullName>
    </submittedName>
</protein>
<dbReference type="EMBL" id="SWLG01000009">
    <property type="protein sequence ID" value="TLS36622.1"/>
    <property type="molecule type" value="Genomic_DNA"/>
</dbReference>
<proteinExistence type="predicted"/>
<name>A0A5R9EZ98_9BACL</name>
<dbReference type="InterPro" id="IPR007809">
    <property type="entry name" value="FlgN-like"/>
</dbReference>
<dbReference type="Gene3D" id="1.20.58.300">
    <property type="entry name" value="FlgN-like"/>
    <property type="match status" value="1"/>
</dbReference>
<dbReference type="AlphaFoldDB" id="A0A5R9EZ98"/>
<dbReference type="RefSeq" id="WP_138127310.1">
    <property type="nucleotide sequence ID" value="NZ_SWLG01000009.1"/>
</dbReference>
<evidence type="ECO:0000313" key="3">
    <source>
        <dbReference type="EMBL" id="TLS36622.1"/>
    </source>
</evidence>